<reference evidence="2" key="1">
    <citation type="journal article" date="2022" name="Int. J. Mol. Sci.">
        <title>Draft Genome of Tanacetum Coccineum: Genomic Comparison of Closely Related Tanacetum-Family Plants.</title>
        <authorList>
            <person name="Yamashiro T."/>
            <person name="Shiraishi A."/>
            <person name="Nakayama K."/>
            <person name="Satake H."/>
        </authorList>
    </citation>
    <scope>NUCLEOTIDE SEQUENCE</scope>
</reference>
<proteinExistence type="predicted"/>
<dbReference type="Proteomes" id="UP001151760">
    <property type="component" value="Unassembled WGS sequence"/>
</dbReference>
<feature type="compositionally biased region" description="Basic and acidic residues" evidence="1">
    <location>
        <begin position="1"/>
        <end position="10"/>
    </location>
</feature>
<accession>A0ABQ4YAV9</accession>
<evidence type="ECO:0000313" key="3">
    <source>
        <dbReference type="Proteomes" id="UP001151760"/>
    </source>
</evidence>
<evidence type="ECO:0000313" key="2">
    <source>
        <dbReference type="EMBL" id="GJS74037.1"/>
    </source>
</evidence>
<evidence type="ECO:0000256" key="1">
    <source>
        <dbReference type="SAM" id="MobiDB-lite"/>
    </source>
</evidence>
<reference evidence="2" key="2">
    <citation type="submission" date="2022-01" db="EMBL/GenBank/DDBJ databases">
        <authorList>
            <person name="Yamashiro T."/>
            <person name="Shiraishi A."/>
            <person name="Satake H."/>
            <person name="Nakayama K."/>
        </authorList>
    </citation>
    <scope>NUCLEOTIDE SEQUENCE</scope>
</reference>
<keyword evidence="3" id="KW-1185">Reference proteome</keyword>
<comment type="caution">
    <text evidence="2">The sequence shown here is derived from an EMBL/GenBank/DDBJ whole genome shotgun (WGS) entry which is preliminary data.</text>
</comment>
<gene>
    <name evidence="2" type="ORF">Tco_0706878</name>
</gene>
<feature type="compositionally biased region" description="Basic residues" evidence="1">
    <location>
        <begin position="19"/>
        <end position="28"/>
    </location>
</feature>
<organism evidence="2 3">
    <name type="scientific">Tanacetum coccineum</name>
    <dbReference type="NCBI Taxonomy" id="301880"/>
    <lineage>
        <taxon>Eukaryota</taxon>
        <taxon>Viridiplantae</taxon>
        <taxon>Streptophyta</taxon>
        <taxon>Embryophyta</taxon>
        <taxon>Tracheophyta</taxon>
        <taxon>Spermatophyta</taxon>
        <taxon>Magnoliopsida</taxon>
        <taxon>eudicotyledons</taxon>
        <taxon>Gunneridae</taxon>
        <taxon>Pentapetalae</taxon>
        <taxon>asterids</taxon>
        <taxon>campanulids</taxon>
        <taxon>Asterales</taxon>
        <taxon>Asteraceae</taxon>
        <taxon>Asteroideae</taxon>
        <taxon>Anthemideae</taxon>
        <taxon>Anthemidinae</taxon>
        <taxon>Tanacetum</taxon>
    </lineage>
</organism>
<dbReference type="EMBL" id="BQNB010010201">
    <property type="protein sequence ID" value="GJS74037.1"/>
    <property type="molecule type" value="Genomic_DNA"/>
</dbReference>
<sequence length="70" mass="7597">MGVKKPDKVKVNNPTCVRPKGREKHKRIKSGREISMKKINKKKNCCVVVPGGSDHVDGGLRNGASKSVSV</sequence>
<name>A0ABQ4YAV9_9ASTR</name>
<protein>
    <submittedName>
        <fullName evidence="2">Uncharacterized protein</fullName>
    </submittedName>
</protein>
<feature type="region of interest" description="Disordered" evidence="1">
    <location>
        <begin position="1"/>
        <end position="28"/>
    </location>
</feature>